<dbReference type="EMBL" id="JACBZM010000001">
    <property type="protein sequence ID" value="NYI43031.1"/>
    <property type="molecule type" value="Genomic_DNA"/>
</dbReference>
<evidence type="ECO:0000313" key="2">
    <source>
        <dbReference type="EMBL" id="NYI43031.1"/>
    </source>
</evidence>
<feature type="domain" description="Flavodoxin-like" evidence="1">
    <location>
        <begin position="8"/>
        <end position="171"/>
    </location>
</feature>
<reference evidence="2 3" key="1">
    <citation type="submission" date="2020-07" db="EMBL/GenBank/DDBJ databases">
        <title>Sequencing the genomes of 1000 actinobacteria strains.</title>
        <authorList>
            <person name="Klenk H.-P."/>
        </authorList>
    </citation>
    <scope>NUCLEOTIDE SEQUENCE [LARGE SCALE GENOMIC DNA]</scope>
    <source>
        <strain evidence="2 3">DSM 15131</strain>
    </source>
</reference>
<organism evidence="2 3">
    <name type="scientific">Nocardioides aromaticivorans</name>
    <dbReference type="NCBI Taxonomy" id="200618"/>
    <lineage>
        <taxon>Bacteria</taxon>
        <taxon>Bacillati</taxon>
        <taxon>Actinomycetota</taxon>
        <taxon>Actinomycetes</taxon>
        <taxon>Propionibacteriales</taxon>
        <taxon>Nocardioidaceae</taxon>
        <taxon>Nocardioides</taxon>
    </lineage>
</organism>
<gene>
    <name evidence="2" type="ORF">BJ993_000111</name>
</gene>
<accession>A0A7Y9ZGM8</accession>
<dbReference type="GO" id="GO:0010181">
    <property type="term" value="F:FMN binding"/>
    <property type="evidence" value="ECO:0007669"/>
    <property type="project" value="InterPro"/>
</dbReference>
<comment type="caution">
    <text evidence="2">The sequence shown here is derived from an EMBL/GenBank/DDBJ whole genome shotgun (WGS) entry which is preliminary data.</text>
</comment>
<evidence type="ECO:0000313" key="3">
    <source>
        <dbReference type="Proteomes" id="UP000562045"/>
    </source>
</evidence>
<dbReference type="SUPFAM" id="SSF52218">
    <property type="entry name" value="Flavoproteins"/>
    <property type="match status" value="1"/>
</dbReference>
<dbReference type="AlphaFoldDB" id="A0A7Y9ZGM8"/>
<sequence length="182" mass="19722">MSTRPPSALVVYESMFDNTTQTAEAVARGLRRAGFAAHAVPVTSLASTGPVDVDLLAVGAPTHGFTLSRRESRAEAVRQGAGPDRAAIGLRDWIAQSLPQRYGTDRLVVFDTRIGRVRHLPLSAARTAARLLHRRGFRLLRKPVGFAVDRVRGPLRDGELARAENWGRMVGSACLEELSEAA</sequence>
<dbReference type="RefSeq" id="WP_179647355.1">
    <property type="nucleotide sequence ID" value="NZ_JACBZM010000001.1"/>
</dbReference>
<protein>
    <recommendedName>
        <fullName evidence="1">Flavodoxin-like domain-containing protein</fullName>
    </recommendedName>
</protein>
<dbReference type="Gene3D" id="3.40.50.360">
    <property type="match status" value="1"/>
</dbReference>
<dbReference type="PROSITE" id="PS50902">
    <property type="entry name" value="FLAVODOXIN_LIKE"/>
    <property type="match status" value="1"/>
</dbReference>
<dbReference type="InterPro" id="IPR008254">
    <property type="entry name" value="Flavodoxin/NO_synth"/>
</dbReference>
<dbReference type="Proteomes" id="UP000562045">
    <property type="component" value="Unassembled WGS sequence"/>
</dbReference>
<proteinExistence type="predicted"/>
<dbReference type="InterPro" id="IPR029039">
    <property type="entry name" value="Flavoprotein-like_sf"/>
</dbReference>
<name>A0A7Y9ZGM8_9ACTN</name>
<evidence type="ECO:0000259" key="1">
    <source>
        <dbReference type="PROSITE" id="PS50902"/>
    </source>
</evidence>